<dbReference type="EMBL" id="MU157825">
    <property type="protein sequence ID" value="KAF9535122.1"/>
    <property type="molecule type" value="Genomic_DNA"/>
</dbReference>
<feature type="compositionally biased region" description="Basic and acidic residues" evidence="4">
    <location>
        <begin position="256"/>
        <end position="267"/>
    </location>
</feature>
<feature type="domain" description="Phosphoadenosine phosphosulphate reductase" evidence="5">
    <location>
        <begin position="48"/>
        <end position="224"/>
    </location>
</feature>
<protein>
    <submittedName>
        <fullName evidence="6">Phosophoadenylyl-sulfate reductase</fullName>
    </submittedName>
</protein>
<evidence type="ECO:0000256" key="2">
    <source>
        <dbReference type="ARBA" id="ARBA00023002"/>
    </source>
</evidence>
<accession>A0A9P6EUI2</accession>
<reference evidence="6" key="1">
    <citation type="submission" date="2020-11" db="EMBL/GenBank/DDBJ databases">
        <authorList>
            <consortium name="DOE Joint Genome Institute"/>
            <person name="Ahrendt S."/>
            <person name="Riley R."/>
            <person name="Andreopoulos W."/>
            <person name="Labutti K."/>
            <person name="Pangilinan J."/>
            <person name="Ruiz-Duenas F.J."/>
            <person name="Barrasa J.M."/>
            <person name="Sanchez-Garcia M."/>
            <person name="Camarero S."/>
            <person name="Miyauchi S."/>
            <person name="Serrano A."/>
            <person name="Linde D."/>
            <person name="Babiker R."/>
            <person name="Drula E."/>
            <person name="Ayuso-Fernandez I."/>
            <person name="Pacheco R."/>
            <person name="Padilla G."/>
            <person name="Ferreira P."/>
            <person name="Barriuso J."/>
            <person name="Kellner H."/>
            <person name="Castanera R."/>
            <person name="Alfaro M."/>
            <person name="Ramirez L."/>
            <person name="Pisabarro A.G."/>
            <person name="Kuo A."/>
            <person name="Tritt A."/>
            <person name="Lipzen A."/>
            <person name="He G."/>
            <person name="Yan M."/>
            <person name="Ng V."/>
            <person name="Cullen D."/>
            <person name="Martin F."/>
            <person name="Rosso M.-N."/>
            <person name="Henrissat B."/>
            <person name="Hibbett D."/>
            <person name="Martinez A.T."/>
            <person name="Grigoriev I.V."/>
        </authorList>
    </citation>
    <scope>NUCLEOTIDE SEQUENCE</scope>
    <source>
        <strain evidence="6">CBS 506.95</strain>
    </source>
</reference>
<name>A0A9P6EUI2_9AGAR</name>
<comment type="pathway">
    <text evidence="3">Sulfur metabolism; hydrogen sulfide biosynthesis; sulfite from sulfate.</text>
</comment>
<dbReference type="NCBIfam" id="TIGR00434">
    <property type="entry name" value="cysH"/>
    <property type="match status" value="1"/>
</dbReference>
<keyword evidence="7" id="KW-1185">Reference proteome</keyword>
<dbReference type="Pfam" id="PF01507">
    <property type="entry name" value="PAPS_reduct"/>
    <property type="match status" value="1"/>
</dbReference>
<dbReference type="Gene3D" id="3.40.50.620">
    <property type="entry name" value="HUPs"/>
    <property type="match status" value="1"/>
</dbReference>
<proteinExistence type="inferred from homology"/>
<dbReference type="GO" id="GO:0004604">
    <property type="term" value="F:phosphoadenylyl-sulfate reductase (thioredoxin) activity"/>
    <property type="evidence" value="ECO:0007669"/>
    <property type="project" value="InterPro"/>
</dbReference>
<dbReference type="InterPro" id="IPR004511">
    <property type="entry name" value="PAPS/APS_Rdtase"/>
</dbReference>
<dbReference type="CDD" id="cd23945">
    <property type="entry name" value="PAPS_reductase"/>
    <property type="match status" value="1"/>
</dbReference>
<evidence type="ECO:0000259" key="5">
    <source>
        <dbReference type="Pfam" id="PF01507"/>
    </source>
</evidence>
<sequence length="280" mass="31483">MVLPISPSPPPALKFPLSSNELASVNAHLKTLTPQEIIAWGISDLPDLAQTTAFGLTGLVAIDMISKLNIQTSQKPPLIFLDTLYHFSETYELVEDVKTRYDVPVHVYKPYGCDTVHDFEKMFGERFWEVDENSYDYVVKVEPAQRAYETLSVKSVITGRRSSQGAARSALPPLEVDSTGLLKLNPLFSWTFKEVEAYIKDNDVPRNKLLAEGYRSVGDWHSTNKVEEGQDERAGRWAGKQKTECGLHVDYFKMKSQAKDPAQRDARTNATPISDRKMGL</sequence>
<feature type="region of interest" description="Disordered" evidence="4">
    <location>
        <begin position="256"/>
        <end position="280"/>
    </location>
</feature>
<evidence type="ECO:0000256" key="1">
    <source>
        <dbReference type="ARBA" id="ARBA00009732"/>
    </source>
</evidence>
<dbReference type="InterPro" id="IPR011800">
    <property type="entry name" value="PAPS_reductase_CysH"/>
</dbReference>
<dbReference type="AlphaFoldDB" id="A0A9P6EUI2"/>
<dbReference type="NCBIfam" id="TIGR02057">
    <property type="entry name" value="PAPS_reductase"/>
    <property type="match status" value="1"/>
</dbReference>
<dbReference type="NCBIfam" id="NF002537">
    <property type="entry name" value="PRK02090.1"/>
    <property type="match status" value="1"/>
</dbReference>
<evidence type="ECO:0000256" key="4">
    <source>
        <dbReference type="SAM" id="MobiDB-lite"/>
    </source>
</evidence>
<dbReference type="PANTHER" id="PTHR46509">
    <property type="entry name" value="PHOSPHOADENOSINE PHOSPHOSULFATE REDUCTASE"/>
    <property type="match status" value="1"/>
</dbReference>
<dbReference type="InterPro" id="IPR002500">
    <property type="entry name" value="PAPS_reduct_dom"/>
</dbReference>
<dbReference type="GO" id="GO:0019379">
    <property type="term" value="P:sulfate assimilation, phosphoadenylyl sulfate reduction by phosphoadenylyl-sulfate reductase (thioredoxin)"/>
    <property type="evidence" value="ECO:0007669"/>
    <property type="project" value="InterPro"/>
</dbReference>
<gene>
    <name evidence="6" type="ORF">CPB83DRAFT_866351</name>
</gene>
<comment type="caution">
    <text evidence="6">The sequence shown here is derived from an EMBL/GenBank/DDBJ whole genome shotgun (WGS) entry which is preliminary data.</text>
</comment>
<evidence type="ECO:0000313" key="6">
    <source>
        <dbReference type="EMBL" id="KAF9535122.1"/>
    </source>
</evidence>
<dbReference type="Proteomes" id="UP000807306">
    <property type="component" value="Unassembled WGS sequence"/>
</dbReference>
<organism evidence="6 7">
    <name type="scientific">Crepidotus variabilis</name>
    <dbReference type="NCBI Taxonomy" id="179855"/>
    <lineage>
        <taxon>Eukaryota</taxon>
        <taxon>Fungi</taxon>
        <taxon>Dikarya</taxon>
        <taxon>Basidiomycota</taxon>
        <taxon>Agaricomycotina</taxon>
        <taxon>Agaricomycetes</taxon>
        <taxon>Agaricomycetidae</taxon>
        <taxon>Agaricales</taxon>
        <taxon>Agaricineae</taxon>
        <taxon>Crepidotaceae</taxon>
        <taxon>Crepidotus</taxon>
    </lineage>
</organism>
<dbReference type="SUPFAM" id="SSF52402">
    <property type="entry name" value="Adenine nucleotide alpha hydrolases-like"/>
    <property type="match status" value="1"/>
</dbReference>
<evidence type="ECO:0000313" key="7">
    <source>
        <dbReference type="Proteomes" id="UP000807306"/>
    </source>
</evidence>
<dbReference type="PIRSF" id="PIRSF000857">
    <property type="entry name" value="PAPS_reductase"/>
    <property type="match status" value="1"/>
</dbReference>
<evidence type="ECO:0000256" key="3">
    <source>
        <dbReference type="ARBA" id="ARBA00024327"/>
    </source>
</evidence>
<comment type="similarity">
    <text evidence="1">Belongs to the PAPS reductase family. CysH subfamily.</text>
</comment>
<dbReference type="GO" id="GO:0005737">
    <property type="term" value="C:cytoplasm"/>
    <property type="evidence" value="ECO:0007669"/>
    <property type="project" value="TreeGrafter"/>
</dbReference>
<dbReference type="OrthoDB" id="7869097at2759"/>
<dbReference type="HAMAP" id="MF_00063">
    <property type="entry name" value="CysH"/>
    <property type="match status" value="1"/>
</dbReference>
<dbReference type="InterPro" id="IPR014729">
    <property type="entry name" value="Rossmann-like_a/b/a_fold"/>
</dbReference>
<dbReference type="PANTHER" id="PTHR46509:SF1">
    <property type="entry name" value="PHOSPHOADENOSINE PHOSPHOSULFATE REDUCTASE"/>
    <property type="match status" value="1"/>
</dbReference>
<keyword evidence="2" id="KW-0560">Oxidoreductase</keyword>